<gene>
    <name evidence="1" type="ORF">M9Y10_025451</name>
</gene>
<keyword evidence="2" id="KW-1185">Reference proteome</keyword>
<name>A0ABR2H8Q1_9EUKA</name>
<accession>A0ABR2H8Q1</accession>
<comment type="caution">
    <text evidence="1">The sequence shown here is derived from an EMBL/GenBank/DDBJ whole genome shotgun (WGS) entry which is preliminary data.</text>
</comment>
<dbReference type="Proteomes" id="UP001470230">
    <property type="component" value="Unassembled WGS sequence"/>
</dbReference>
<dbReference type="EMBL" id="JAPFFF010000037">
    <property type="protein sequence ID" value="KAK8842593.1"/>
    <property type="molecule type" value="Genomic_DNA"/>
</dbReference>
<evidence type="ECO:0000313" key="2">
    <source>
        <dbReference type="Proteomes" id="UP001470230"/>
    </source>
</evidence>
<organism evidence="1 2">
    <name type="scientific">Tritrichomonas musculus</name>
    <dbReference type="NCBI Taxonomy" id="1915356"/>
    <lineage>
        <taxon>Eukaryota</taxon>
        <taxon>Metamonada</taxon>
        <taxon>Parabasalia</taxon>
        <taxon>Tritrichomonadida</taxon>
        <taxon>Tritrichomonadidae</taxon>
        <taxon>Tritrichomonas</taxon>
    </lineage>
</organism>
<proteinExistence type="predicted"/>
<sequence length="761" mass="89034">MKEIKFNENFLVKIDPSYNNETNVSFDFISDILINSPSSFENLVLIFKNNSLVEDYIANVYFPSQFAFFFCSFFQDKAKDFILNYLNECKNSKFVLRIAGSFISSSNKFRESLLTTFIQNKAKNHIESTDDHILIQSFFELLHLLTIQQYQVFNEIVSKSKENATEMILKFILSPAVRSWEFSDFFVGTDILYSSYNMKGSNSDETNRCELLKMIENPDNSKNSKFFDDLYSQFINDNTTPHQETIDLEKLINQNKIKFANTTIEFKLNKILKKIHDSNGSPSEQDIQRMAGSFIDILKDLKHLFKFNLYGKEIKISSGEILNGQYKCPKELEDDFFFFQKIKAQASETLQDFPEFYEKSLKNSLGIDSVSPLTFLNPEYNLNQIKKRAFDAYNGEIKFAQDQRMINGQRVRKARLLKDEIRSAENLINDIVLKLVFKYDNYFVGPLMEVTSKCDQDVDVLTHITEDTTKLISVCIKSPDNEAELTKLQFCVKDFLVNCKNPDEFLSFLSTRKELYQKYSSQTYSNYLFSNKIMMILTFERAKLVYIFSNRKFYSIHNPKLKDDNTQIEAEINSLTGALEIFKGFDSIGVLLGSNIAISQSHLRGLHMIHIMKLMNIILQICYSLRLNYNNSQNYFDASDINAVDPELKLIPFYLFFYYVNPTFELKNEANQEYILNVFQIFFSVCELINTFIQSSQDQFKFVDKSIINIIKNSKKNILDNSDQEQFKEQQNEDISDFEYMKYYSENLMEINNKLIDNFIY</sequence>
<evidence type="ECO:0000313" key="1">
    <source>
        <dbReference type="EMBL" id="KAK8842593.1"/>
    </source>
</evidence>
<protein>
    <submittedName>
        <fullName evidence="1">Uncharacterized protein</fullName>
    </submittedName>
</protein>
<reference evidence="1 2" key="1">
    <citation type="submission" date="2024-04" db="EMBL/GenBank/DDBJ databases">
        <title>Tritrichomonas musculus Genome.</title>
        <authorList>
            <person name="Alves-Ferreira E."/>
            <person name="Grigg M."/>
            <person name="Lorenzi H."/>
            <person name="Galac M."/>
        </authorList>
    </citation>
    <scope>NUCLEOTIDE SEQUENCE [LARGE SCALE GENOMIC DNA]</scope>
    <source>
        <strain evidence="1 2">EAF2021</strain>
    </source>
</reference>